<dbReference type="InterPro" id="IPR013783">
    <property type="entry name" value="Ig-like_fold"/>
</dbReference>
<dbReference type="InterPro" id="IPR051417">
    <property type="entry name" value="SDr/BOS_complex"/>
</dbReference>
<dbReference type="PANTHER" id="PTHR23303">
    <property type="entry name" value="CARBOXYPEPTIDASE REGULATORY REGION-CONTAINING"/>
    <property type="match status" value="1"/>
</dbReference>
<sequence length="425" mass="42285">MTWLNRFARRWNLAPRPAAASRPRHFRPTVEQLQRRDVPALFAPSSLSGYVYVDANDSGVFDSGETPLSGVTVTLTGTLEDNTTVSLTTTTNASGLYSFTNLDVGSYTITETPPSGYIDGKDAVGTQGYGTAGHDQISGIFLGQSVNGTDNNFAELTPTPPPVSPPPPVPPPPCTTPTGSLSGVVYFDCNKDGVFDNGDSGIAGVTITLTGPGGTRTATTDSSGRYEFTDLIAGTYTITEAPPAGYTQGATAPGTPTDGTANGDVISGVVVGSTALVGYNFGETRSCDTGGHPACGGGTDTHGHCGAGSDWTCNTVWSVHTGACGSGSTGGSGAWGSLWTCASSGSVHTGVCGGVDTNNCGTHSLWTCGTSRSVGTGICGSGGPESGPACGPSHPSSGVHTGCAGGAQAGGGSTGAGGGWGSLAC</sequence>
<dbReference type="EMBL" id="CP053452">
    <property type="protein sequence ID" value="QJW98249.1"/>
    <property type="molecule type" value="Genomic_DNA"/>
</dbReference>
<protein>
    <recommendedName>
        <fullName evidence="4">SD-repeat containing protein B domain-containing protein</fullName>
    </recommendedName>
</protein>
<dbReference type="AlphaFoldDB" id="A0A6M5YWC9"/>
<dbReference type="GO" id="GO:0005576">
    <property type="term" value="C:extracellular region"/>
    <property type="evidence" value="ECO:0007669"/>
    <property type="project" value="UniProtKB-SubCell"/>
</dbReference>
<evidence type="ECO:0000259" key="4">
    <source>
        <dbReference type="Pfam" id="PF17210"/>
    </source>
</evidence>
<keyword evidence="3" id="KW-0732">Signal</keyword>
<accession>A0A6M5YWC9</accession>
<keyword evidence="2" id="KW-0964">Secreted</keyword>
<dbReference type="SUPFAM" id="SSF117074">
    <property type="entry name" value="Hypothetical protein PA1324"/>
    <property type="match status" value="2"/>
</dbReference>
<name>A0A6M5YWC9_9BACT</name>
<gene>
    <name evidence="5" type="ORF">FTUN_5835</name>
</gene>
<feature type="domain" description="SD-repeat containing protein B" evidence="4">
    <location>
        <begin position="181"/>
        <end position="268"/>
    </location>
</feature>
<evidence type="ECO:0000256" key="3">
    <source>
        <dbReference type="ARBA" id="ARBA00022729"/>
    </source>
</evidence>
<evidence type="ECO:0000256" key="1">
    <source>
        <dbReference type="ARBA" id="ARBA00004613"/>
    </source>
</evidence>
<evidence type="ECO:0000256" key="2">
    <source>
        <dbReference type="ARBA" id="ARBA00022525"/>
    </source>
</evidence>
<feature type="domain" description="SD-repeat containing protein B" evidence="4">
    <location>
        <begin position="47"/>
        <end position="127"/>
    </location>
</feature>
<dbReference type="InterPro" id="IPR033764">
    <property type="entry name" value="Sdr_B"/>
</dbReference>
<proteinExistence type="predicted"/>
<reference evidence="6" key="1">
    <citation type="submission" date="2020-05" db="EMBL/GenBank/DDBJ databases">
        <title>Frigoriglobus tundricola gen. nov., sp. nov., a psychrotolerant cellulolytic planctomycete of the family Gemmataceae with two divergent copies of 16S rRNA gene.</title>
        <authorList>
            <person name="Kulichevskaya I.S."/>
            <person name="Ivanova A.A."/>
            <person name="Naumoff D.G."/>
            <person name="Beletsky A.V."/>
            <person name="Rijpstra W.I.C."/>
            <person name="Sinninghe Damste J.S."/>
            <person name="Mardanov A.V."/>
            <person name="Ravin N.V."/>
            <person name="Dedysh S.N."/>
        </authorList>
    </citation>
    <scope>NUCLEOTIDE SEQUENCE [LARGE SCALE GENOMIC DNA]</scope>
    <source>
        <strain evidence="6">PL17</strain>
    </source>
</reference>
<dbReference type="Gene3D" id="2.60.40.10">
    <property type="entry name" value="Immunoglobulins"/>
    <property type="match status" value="2"/>
</dbReference>
<evidence type="ECO:0000313" key="5">
    <source>
        <dbReference type="EMBL" id="QJW98249.1"/>
    </source>
</evidence>
<comment type="subcellular location">
    <subcellularLocation>
        <location evidence="1">Secreted</location>
    </subcellularLocation>
</comment>
<dbReference type="KEGG" id="ftj:FTUN_5835"/>
<evidence type="ECO:0000313" key="6">
    <source>
        <dbReference type="Proteomes" id="UP000503447"/>
    </source>
</evidence>
<dbReference type="Proteomes" id="UP000503447">
    <property type="component" value="Chromosome"/>
</dbReference>
<dbReference type="Pfam" id="PF17210">
    <property type="entry name" value="SdrD_B"/>
    <property type="match status" value="2"/>
</dbReference>
<dbReference type="RefSeq" id="WP_171473474.1">
    <property type="nucleotide sequence ID" value="NZ_CP053452.2"/>
</dbReference>
<organism evidence="5 6">
    <name type="scientific">Frigoriglobus tundricola</name>
    <dbReference type="NCBI Taxonomy" id="2774151"/>
    <lineage>
        <taxon>Bacteria</taxon>
        <taxon>Pseudomonadati</taxon>
        <taxon>Planctomycetota</taxon>
        <taxon>Planctomycetia</taxon>
        <taxon>Gemmatales</taxon>
        <taxon>Gemmataceae</taxon>
        <taxon>Frigoriglobus</taxon>
    </lineage>
</organism>
<keyword evidence="6" id="KW-1185">Reference proteome</keyword>